<dbReference type="PROSITE" id="PS00108">
    <property type="entry name" value="PROTEIN_KINASE_ST"/>
    <property type="match status" value="1"/>
</dbReference>
<accession>A0AAD5H5T1</accession>
<dbReference type="InterPro" id="IPR011009">
    <property type="entry name" value="Kinase-like_dom_sf"/>
</dbReference>
<dbReference type="InterPro" id="IPR001245">
    <property type="entry name" value="Ser-Thr/Tyr_kinase_cat_dom"/>
</dbReference>
<feature type="repeat" description="RCC1" evidence="6">
    <location>
        <begin position="124"/>
        <end position="174"/>
    </location>
</feature>
<keyword evidence="4" id="KW-0418">Kinase</keyword>
<dbReference type="Pfam" id="PF13540">
    <property type="entry name" value="RCC1_2"/>
    <property type="match status" value="1"/>
</dbReference>
<dbReference type="InterPro" id="IPR000408">
    <property type="entry name" value="Reg_chr_condens"/>
</dbReference>
<dbReference type="PROSITE" id="PS00107">
    <property type="entry name" value="PROTEIN_KINASE_ATP"/>
    <property type="match status" value="1"/>
</dbReference>
<keyword evidence="1" id="KW-0723">Serine/threonine-protein kinase</keyword>
<keyword evidence="9" id="KW-0812">Transmembrane</keyword>
<dbReference type="Pfam" id="PF00415">
    <property type="entry name" value="RCC1"/>
    <property type="match status" value="1"/>
</dbReference>
<keyword evidence="9" id="KW-0472">Membrane</keyword>
<reference evidence="11" key="1">
    <citation type="submission" date="2020-11" db="EMBL/GenBank/DDBJ databases">
        <title>Chlorella ohadii genome sequencing and assembly.</title>
        <authorList>
            <person name="Murik O."/>
            <person name="Treves H."/>
            <person name="Kedem I."/>
            <person name="Shotland Y."/>
            <person name="Kaplan A."/>
        </authorList>
    </citation>
    <scope>NUCLEOTIDE SEQUENCE</scope>
    <source>
        <strain evidence="11">1</strain>
    </source>
</reference>
<feature type="repeat" description="RCC1" evidence="6">
    <location>
        <begin position="179"/>
        <end position="228"/>
    </location>
</feature>
<organism evidence="11 12">
    <name type="scientific">Chlorella ohadii</name>
    <dbReference type="NCBI Taxonomy" id="2649997"/>
    <lineage>
        <taxon>Eukaryota</taxon>
        <taxon>Viridiplantae</taxon>
        <taxon>Chlorophyta</taxon>
        <taxon>core chlorophytes</taxon>
        <taxon>Trebouxiophyceae</taxon>
        <taxon>Chlorellales</taxon>
        <taxon>Chlorellaceae</taxon>
        <taxon>Chlorella clade</taxon>
        <taxon>Chlorella</taxon>
    </lineage>
</organism>
<evidence type="ECO:0000313" key="12">
    <source>
        <dbReference type="Proteomes" id="UP001205105"/>
    </source>
</evidence>
<feature type="repeat" description="RCC1" evidence="6">
    <location>
        <begin position="6"/>
        <end position="59"/>
    </location>
</feature>
<evidence type="ECO:0000256" key="9">
    <source>
        <dbReference type="SAM" id="Phobius"/>
    </source>
</evidence>
<feature type="region of interest" description="Disordered" evidence="8">
    <location>
        <begin position="280"/>
        <end position="299"/>
    </location>
</feature>
<evidence type="ECO:0000259" key="10">
    <source>
        <dbReference type="PROSITE" id="PS50011"/>
    </source>
</evidence>
<keyword evidence="2" id="KW-0808">Transferase</keyword>
<comment type="caution">
    <text evidence="11">The sequence shown here is derived from an EMBL/GenBank/DDBJ whole genome shotgun (WGS) entry which is preliminary data.</text>
</comment>
<feature type="transmembrane region" description="Helical" evidence="9">
    <location>
        <begin position="303"/>
        <end position="325"/>
    </location>
</feature>
<evidence type="ECO:0000256" key="4">
    <source>
        <dbReference type="ARBA" id="ARBA00022777"/>
    </source>
</evidence>
<dbReference type="Gene3D" id="2.130.10.30">
    <property type="entry name" value="Regulator of chromosome condensation 1/beta-lactamase-inhibitor protein II"/>
    <property type="match status" value="2"/>
</dbReference>
<feature type="domain" description="Protein kinase" evidence="10">
    <location>
        <begin position="304"/>
        <end position="656"/>
    </location>
</feature>
<name>A0AAD5H5T1_9CHLO</name>
<dbReference type="InterPro" id="IPR051681">
    <property type="entry name" value="Ser/Thr_Kinases-Pseudokinases"/>
</dbReference>
<feature type="binding site" evidence="7">
    <location>
        <position position="459"/>
    </location>
    <ligand>
        <name>ATP</name>
        <dbReference type="ChEBI" id="CHEBI:30616"/>
    </ligand>
</feature>
<evidence type="ECO:0000256" key="1">
    <source>
        <dbReference type="ARBA" id="ARBA00022527"/>
    </source>
</evidence>
<dbReference type="PROSITE" id="PS50011">
    <property type="entry name" value="PROTEIN_KINASE_DOM"/>
    <property type="match status" value="1"/>
</dbReference>
<dbReference type="AlphaFoldDB" id="A0AAD5H5T1"/>
<proteinExistence type="predicted"/>
<dbReference type="SUPFAM" id="SSF50985">
    <property type="entry name" value="RCC1/BLIP-II"/>
    <property type="match status" value="2"/>
</dbReference>
<dbReference type="EMBL" id="JADXDR010000023">
    <property type="protein sequence ID" value="KAI7844896.1"/>
    <property type="molecule type" value="Genomic_DNA"/>
</dbReference>
<protein>
    <recommendedName>
        <fullName evidence="10">Protein kinase domain-containing protein</fullName>
    </recommendedName>
</protein>
<dbReference type="Proteomes" id="UP001205105">
    <property type="component" value="Unassembled WGS sequence"/>
</dbReference>
<dbReference type="PANTHER" id="PTHR44329">
    <property type="entry name" value="SERINE/THREONINE-PROTEIN KINASE TNNI3K-RELATED"/>
    <property type="match status" value="1"/>
</dbReference>
<evidence type="ECO:0000256" key="7">
    <source>
        <dbReference type="PROSITE-ProRule" id="PRU10141"/>
    </source>
</evidence>
<dbReference type="PANTHER" id="PTHR44329:SF289">
    <property type="entry name" value="SERINE_THREONINE-PROTEIN KINASE VIK"/>
    <property type="match status" value="1"/>
</dbReference>
<keyword evidence="12" id="KW-1185">Reference proteome</keyword>
<evidence type="ECO:0000256" key="6">
    <source>
        <dbReference type="PROSITE-ProRule" id="PRU00235"/>
    </source>
</evidence>
<keyword evidence="3 7" id="KW-0547">Nucleotide-binding</keyword>
<dbReference type="SUPFAM" id="SSF56112">
    <property type="entry name" value="Protein kinase-like (PK-like)"/>
    <property type="match status" value="1"/>
</dbReference>
<keyword evidence="5 7" id="KW-0067">ATP-binding</keyword>
<evidence type="ECO:0000256" key="5">
    <source>
        <dbReference type="ARBA" id="ARBA00022840"/>
    </source>
</evidence>
<evidence type="ECO:0000256" key="3">
    <source>
        <dbReference type="ARBA" id="ARBA00022741"/>
    </source>
</evidence>
<sequence>MLDAAGAAFCVGGNYYGQLGVDPSLTPGNSSDTPVAVPGGHLFAALAIGNDFTVAVLPNKSLLSWVDADTQDTICYGSCSEGECGSGDPTNTSDSVAGTRVVGGLSFQALSAGSQFTCGLTATGDAYCWGYNALDQLGNSSSRTQSFTPLLVQGGHKFEQISSGQEHSCAIAREPTNSTSTWCWGDNYGGALGYGSTASVNVPVRVVGDHQFSSVAAGYRLTAGIEQGTSRAFIWGEETNELKSENLPTPTLIDNSSYLALDAGVFEMYGLLQTATTPAAPAPTAANQPSAQADGGSSSSVPVGAIAGGVAGGMVGVAVLAFLALRPGKGWLRKRQAPHRTGAPTDGQLESGKLLSSTEAAGSKLTPSASPHLTPGASTGKQLSLDTDPVLTVIASNLDSHLAASRAAEPSPKLDGGSSGELQQWHVNWDDLRVERLLGRGSFGRVYLARWDETPVAVKVLLTPDMVEQGELQLPPGVLRDLQEALDAASGLLYLHRRSPPIIHRDIKSPNLLLDDNWRVKVADFNLSKILAEQPAGTQTSTRGATNPIWLAPEILRGGRASAAADVYAFGLVLWELLTWRLPWLEGQPMQPFKIARTVVSGIRPAVPPANELPGPGASNFASLDEYCSIMRACWAQDPGERPTFSDVAPRLRALLDALPE</sequence>
<dbReference type="InterPro" id="IPR009091">
    <property type="entry name" value="RCC1/BLIP-II"/>
</dbReference>
<evidence type="ECO:0000256" key="8">
    <source>
        <dbReference type="SAM" id="MobiDB-lite"/>
    </source>
</evidence>
<dbReference type="InterPro" id="IPR008271">
    <property type="entry name" value="Ser/Thr_kinase_AS"/>
</dbReference>
<dbReference type="GO" id="GO:0005524">
    <property type="term" value="F:ATP binding"/>
    <property type="evidence" value="ECO:0007669"/>
    <property type="project" value="UniProtKB-UniRule"/>
</dbReference>
<gene>
    <name evidence="11" type="ORF">COHA_001545</name>
</gene>
<feature type="region of interest" description="Disordered" evidence="8">
    <location>
        <begin position="357"/>
        <end position="382"/>
    </location>
</feature>
<evidence type="ECO:0000313" key="11">
    <source>
        <dbReference type="EMBL" id="KAI7844896.1"/>
    </source>
</evidence>
<dbReference type="Pfam" id="PF07714">
    <property type="entry name" value="PK_Tyr_Ser-Thr"/>
    <property type="match status" value="1"/>
</dbReference>
<dbReference type="Gene3D" id="3.30.200.20">
    <property type="entry name" value="Phosphorylase Kinase, domain 1"/>
    <property type="match status" value="1"/>
</dbReference>
<dbReference type="PROSITE" id="PS50012">
    <property type="entry name" value="RCC1_3"/>
    <property type="match status" value="3"/>
</dbReference>
<dbReference type="InterPro" id="IPR017441">
    <property type="entry name" value="Protein_kinase_ATP_BS"/>
</dbReference>
<dbReference type="GO" id="GO:0004674">
    <property type="term" value="F:protein serine/threonine kinase activity"/>
    <property type="evidence" value="ECO:0007669"/>
    <property type="project" value="UniProtKB-KW"/>
</dbReference>
<dbReference type="Gene3D" id="1.10.510.10">
    <property type="entry name" value="Transferase(Phosphotransferase) domain 1"/>
    <property type="match status" value="1"/>
</dbReference>
<dbReference type="SMART" id="SM00220">
    <property type="entry name" value="S_TKc"/>
    <property type="match status" value="1"/>
</dbReference>
<keyword evidence="9" id="KW-1133">Transmembrane helix</keyword>
<evidence type="ECO:0000256" key="2">
    <source>
        <dbReference type="ARBA" id="ARBA00022679"/>
    </source>
</evidence>
<dbReference type="InterPro" id="IPR000719">
    <property type="entry name" value="Prot_kinase_dom"/>
</dbReference>